<dbReference type="OrthoDB" id="5479105at2"/>
<keyword evidence="2" id="KW-1185">Reference proteome</keyword>
<accession>A0A5D3WKG6</accession>
<gene>
    <name evidence="1" type="ORF">EDC39_10553</name>
</gene>
<sequence>MTGKNETTRRVGHLALLRKPSRLTAKEYNALPFEERLALVQEASGKRKYDLIIDAADAPAIVERLPLQEIYLLARELGPEDMTELLALATPEQVTGLIDLDCWTQDRLNGKDALAWLAALAEAGDEQVLRVLTGMDFELLALMVGKWVRVTYTPDDIEDEEERKALIARDGGYGIEYRDSETAKQVGYLLNLLFRHDPAVYWRLMETVRGEPESALEEDVFRWRNGRLLDQGFPEPFEAQVIYAWLDPDRADPDAWRRTVPMAFDPEVRAPGYLLVRVTPKDLLAEVLAGGIDQETAWELTYLLNKMFVADGIDIGDARQVDAGLRRLYATLNLALESLAGQDVEKAAHLFNGCYLEYLFRHGHSLVLRLARRARALAASSIAPYIDAPYRALLDALCRRRPECWEGAIEAGRGGFRPFARLAELRQVEECLERLEGQRRLFEEVLPFELPPPDELDLDGCQIDDASQISLSVFFLTALANQLLGGDFLPLPLPAAELATLHGLISRDGELDPELRRRLVERFESELAGGGAFADWCLAVWDEEFCNIDPADLDPRFVGGILVRLSEPA</sequence>
<organism evidence="1 2">
    <name type="scientific">Geothermobacter ehrlichii</name>
    <dbReference type="NCBI Taxonomy" id="213224"/>
    <lineage>
        <taxon>Bacteria</taxon>
        <taxon>Pseudomonadati</taxon>
        <taxon>Thermodesulfobacteriota</taxon>
        <taxon>Desulfuromonadia</taxon>
        <taxon>Desulfuromonadales</taxon>
        <taxon>Geothermobacteraceae</taxon>
        <taxon>Geothermobacter</taxon>
    </lineage>
</organism>
<comment type="caution">
    <text evidence="1">The sequence shown here is derived from an EMBL/GenBank/DDBJ whole genome shotgun (WGS) entry which is preliminary data.</text>
</comment>
<dbReference type="RefSeq" id="WP_148895632.1">
    <property type="nucleotide sequence ID" value="NZ_VNIB01000005.1"/>
</dbReference>
<reference evidence="1 2" key="1">
    <citation type="submission" date="2019-07" db="EMBL/GenBank/DDBJ databases">
        <title>Genomic Encyclopedia of Type Strains, Phase IV (KMG-IV): sequencing the most valuable type-strain genomes for metagenomic binning, comparative biology and taxonomic classification.</title>
        <authorList>
            <person name="Goeker M."/>
        </authorList>
    </citation>
    <scope>NUCLEOTIDE SEQUENCE [LARGE SCALE GENOMIC DNA]</scope>
    <source>
        <strain evidence="1 2">SS015</strain>
    </source>
</reference>
<dbReference type="EMBL" id="VNIB01000005">
    <property type="protein sequence ID" value="TYO98691.1"/>
    <property type="molecule type" value="Genomic_DNA"/>
</dbReference>
<dbReference type="Proteomes" id="UP000324159">
    <property type="component" value="Unassembled WGS sequence"/>
</dbReference>
<dbReference type="InterPro" id="IPR045750">
    <property type="entry name" value="DUF6178"/>
</dbReference>
<dbReference type="AlphaFoldDB" id="A0A5D3WKG6"/>
<name>A0A5D3WKG6_9BACT</name>
<protein>
    <submittedName>
        <fullName evidence="1">Uncharacterized protein</fullName>
    </submittedName>
</protein>
<dbReference type="Pfam" id="PF19676">
    <property type="entry name" value="DUF6178"/>
    <property type="match status" value="1"/>
</dbReference>
<evidence type="ECO:0000313" key="2">
    <source>
        <dbReference type="Proteomes" id="UP000324159"/>
    </source>
</evidence>
<evidence type="ECO:0000313" key="1">
    <source>
        <dbReference type="EMBL" id="TYO98691.1"/>
    </source>
</evidence>
<proteinExistence type="predicted"/>